<feature type="transmembrane region" description="Helical" evidence="2">
    <location>
        <begin position="181"/>
        <end position="197"/>
    </location>
</feature>
<evidence type="ECO:0000313" key="3">
    <source>
        <dbReference type="EMBL" id="GCC28569.1"/>
    </source>
</evidence>
<dbReference type="InterPro" id="IPR032055">
    <property type="entry name" value="TMEM72"/>
</dbReference>
<dbReference type="PANTHER" id="PTHR28474:SF1">
    <property type="entry name" value="TRANSMEMBRANE PROTEIN 72"/>
    <property type="match status" value="1"/>
</dbReference>
<organism evidence="3 4">
    <name type="scientific">Chiloscyllium punctatum</name>
    <name type="common">Brownbanded bambooshark</name>
    <name type="synonym">Hemiscyllium punctatum</name>
    <dbReference type="NCBI Taxonomy" id="137246"/>
    <lineage>
        <taxon>Eukaryota</taxon>
        <taxon>Metazoa</taxon>
        <taxon>Chordata</taxon>
        <taxon>Craniata</taxon>
        <taxon>Vertebrata</taxon>
        <taxon>Chondrichthyes</taxon>
        <taxon>Elasmobranchii</taxon>
        <taxon>Galeomorphii</taxon>
        <taxon>Galeoidea</taxon>
        <taxon>Orectolobiformes</taxon>
        <taxon>Hemiscylliidae</taxon>
        <taxon>Chiloscyllium</taxon>
    </lineage>
</organism>
<comment type="caution">
    <text evidence="3">The sequence shown here is derived from an EMBL/GenBank/DDBJ whole genome shotgun (WGS) entry which is preliminary data.</text>
</comment>
<feature type="region of interest" description="Disordered" evidence="1">
    <location>
        <begin position="325"/>
        <end position="348"/>
    </location>
</feature>
<name>A0A401SDT5_CHIPU</name>
<feature type="transmembrane region" description="Helical" evidence="2">
    <location>
        <begin position="126"/>
        <end position="151"/>
    </location>
</feature>
<reference evidence="3 4" key="1">
    <citation type="journal article" date="2018" name="Nat. Ecol. Evol.">
        <title>Shark genomes provide insights into elasmobranch evolution and the origin of vertebrates.</title>
        <authorList>
            <person name="Hara Y"/>
            <person name="Yamaguchi K"/>
            <person name="Onimaru K"/>
            <person name="Kadota M"/>
            <person name="Koyanagi M"/>
            <person name="Keeley SD"/>
            <person name="Tatsumi K"/>
            <person name="Tanaka K"/>
            <person name="Motone F"/>
            <person name="Kageyama Y"/>
            <person name="Nozu R"/>
            <person name="Adachi N"/>
            <person name="Nishimura O"/>
            <person name="Nakagawa R"/>
            <person name="Tanegashima C"/>
            <person name="Kiyatake I"/>
            <person name="Matsumoto R"/>
            <person name="Murakumo K"/>
            <person name="Nishida K"/>
            <person name="Terakita A"/>
            <person name="Kuratani S"/>
            <person name="Sato K"/>
            <person name="Hyodo S Kuraku.S."/>
        </authorList>
    </citation>
    <scope>NUCLEOTIDE SEQUENCE [LARGE SCALE GENOMIC DNA]</scope>
</reference>
<sequence>MVGCIITVGFVQVSLFAKHRVESKAVGQVRIHRNSLVRKPVLKENIGPISKKLICMAATRFWGVLDCICRILGIITAADSDSKIFHISEAQRTHIGPSGATLLSNGFEMNSGVGIDTAVQGQFMKLAAYLLFAATVLIILESPYFIGIVFVQNCPMFFDKMDSKIWNLWKKAMRPNGLQKFLIFIFLSVACFLHPILIWHATIPGAMLIVSGLAYFFLNLRKRYQRNMPEVENIQVCSQDYINAVTLTDAGQMEQTYRFHRGTAERKLAGVSYMCNIFRFNSKRPLSNESVRTLQESTFGNLSIHLKNKHAPFLESSVKIIPSEPNSLEEHELESEETTFDKAAIIPK</sequence>
<dbReference type="Proteomes" id="UP000287033">
    <property type="component" value="Unassembled WGS sequence"/>
</dbReference>
<dbReference type="OrthoDB" id="5946061at2759"/>
<dbReference type="AlphaFoldDB" id="A0A401SDT5"/>
<keyword evidence="2" id="KW-1133">Transmembrane helix</keyword>
<feature type="transmembrane region" description="Helical" evidence="2">
    <location>
        <begin position="203"/>
        <end position="220"/>
    </location>
</feature>
<protein>
    <recommendedName>
        <fullName evidence="5">Transmembrane protein 72</fullName>
    </recommendedName>
</protein>
<dbReference type="Pfam" id="PF16054">
    <property type="entry name" value="TMEM72"/>
    <property type="match status" value="1"/>
</dbReference>
<dbReference type="PANTHER" id="PTHR28474">
    <property type="entry name" value="TRANSMEMBRANE PROTEIN 72"/>
    <property type="match status" value="1"/>
</dbReference>
<keyword evidence="2" id="KW-0472">Membrane</keyword>
<dbReference type="OMA" id="IFHISEA"/>
<evidence type="ECO:0000313" key="4">
    <source>
        <dbReference type="Proteomes" id="UP000287033"/>
    </source>
</evidence>
<dbReference type="STRING" id="137246.A0A401SDT5"/>
<keyword evidence="2" id="KW-0812">Transmembrane</keyword>
<evidence type="ECO:0000256" key="2">
    <source>
        <dbReference type="SAM" id="Phobius"/>
    </source>
</evidence>
<dbReference type="EMBL" id="BEZZ01000212">
    <property type="protein sequence ID" value="GCC28569.1"/>
    <property type="molecule type" value="Genomic_DNA"/>
</dbReference>
<accession>A0A401SDT5</accession>
<gene>
    <name evidence="3" type="ORF">chiPu_0007000</name>
</gene>
<evidence type="ECO:0008006" key="5">
    <source>
        <dbReference type="Google" id="ProtNLM"/>
    </source>
</evidence>
<evidence type="ECO:0000256" key="1">
    <source>
        <dbReference type="SAM" id="MobiDB-lite"/>
    </source>
</evidence>
<proteinExistence type="predicted"/>
<keyword evidence="4" id="KW-1185">Reference proteome</keyword>